<dbReference type="PANTHER" id="PTHR21258">
    <property type="entry name" value="DOCKING PROTEIN RELATED"/>
    <property type="match status" value="1"/>
</dbReference>
<dbReference type="PROSITE" id="PS51064">
    <property type="entry name" value="IRS_PTB"/>
    <property type="match status" value="1"/>
</dbReference>
<dbReference type="InterPro" id="IPR050996">
    <property type="entry name" value="Docking_Protein_DOK"/>
</dbReference>
<keyword evidence="4" id="KW-0472">Membrane</keyword>
<dbReference type="Pfam" id="PF02174">
    <property type="entry name" value="IRS"/>
    <property type="match status" value="1"/>
</dbReference>
<organism evidence="8 9">
    <name type="scientific">Limulus polyphemus</name>
    <name type="common">Atlantic horseshoe crab</name>
    <dbReference type="NCBI Taxonomy" id="6850"/>
    <lineage>
        <taxon>Eukaryota</taxon>
        <taxon>Metazoa</taxon>
        <taxon>Ecdysozoa</taxon>
        <taxon>Arthropoda</taxon>
        <taxon>Chelicerata</taxon>
        <taxon>Merostomata</taxon>
        <taxon>Xiphosura</taxon>
        <taxon>Limulidae</taxon>
        <taxon>Limulus</taxon>
    </lineage>
</organism>
<dbReference type="SMART" id="SM01244">
    <property type="entry name" value="IRS"/>
    <property type="match status" value="1"/>
</dbReference>
<evidence type="ECO:0000259" key="7">
    <source>
        <dbReference type="PROSITE" id="PS51064"/>
    </source>
</evidence>
<evidence type="ECO:0000313" key="8">
    <source>
        <dbReference type="Proteomes" id="UP000694941"/>
    </source>
</evidence>
<evidence type="ECO:0000256" key="1">
    <source>
        <dbReference type="ARBA" id="ARBA00004370"/>
    </source>
</evidence>
<dbReference type="PANTHER" id="PTHR21258:SF55">
    <property type="entry name" value="FI23523P1"/>
    <property type="match status" value="1"/>
</dbReference>
<accession>A0ABM1S284</accession>
<evidence type="ECO:0000256" key="5">
    <source>
        <dbReference type="ARBA" id="ARBA00023288"/>
    </source>
</evidence>
<dbReference type="Proteomes" id="UP000694941">
    <property type="component" value="Unplaced"/>
</dbReference>
<proteinExistence type="predicted"/>
<evidence type="ECO:0000256" key="2">
    <source>
        <dbReference type="ARBA" id="ARBA00022553"/>
    </source>
</evidence>
<gene>
    <name evidence="9" type="primary">LOC111085039</name>
</gene>
<evidence type="ECO:0000313" key="9">
    <source>
        <dbReference type="RefSeq" id="XP_022237739.1"/>
    </source>
</evidence>
<reference evidence="9" key="1">
    <citation type="submission" date="2025-08" db="UniProtKB">
        <authorList>
            <consortium name="RefSeq"/>
        </authorList>
    </citation>
    <scope>IDENTIFICATION</scope>
    <source>
        <tissue evidence="9">Muscle</tissue>
    </source>
</reference>
<evidence type="ECO:0000256" key="6">
    <source>
        <dbReference type="SAM" id="MobiDB-lite"/>
    </source>
</evidence>
<dbReference type="CDD" id="cd01202">
    <property type="entry name" value="PTB_FRS2"/>
    <property type="match status" value="1"/>
</dbReference>
<feature type="region of interest" description="Disordered" evidence="6">
    <location>
        <begin position="448"/>
        <end position="471"/>
    </location>
</feature>
<dbReference type="InterPro" id="IPR002404">
    <property type="entry name" value="IRS_PTB"/>
</dbReference>
<sequence>MGCLSSRAIVEERRDLFQVWNVDDKGNHVSTGKIELTHSELILYQKRKPPIRWPLQSLRRYGYDSELFSFECGRKCSTGPAIYAFKCHHAEALFNLLQKCIQNCTSGDCYTEGQIGEASASSGTRLSQQGPAFSLHDLVPVRNSNIPSSSTFMVSSPTNSSTQNSNQTKCTIRHSFPEKWSTRTAALDCFICHCSVHSCKTFSTPSPHYMNEEIVILGSQHPRSSFSSVVSHPYVNSSVIQDTMKKSITTESLHQKHSYVNVTVDSLNCIGYKYLNDECSGIPCSPESGCNLDIHIVDINTNYTRLDELWKQDYIDKHENEDCYVNGGLEQISVTCGQTDTITSDDNFSCVCPARFTREIVTSQISQNDNSHMYINTKQNCVPANQTEEIQMKYITLDLQQKNKSGCISSIKLKPTTIDCSMGSAHQRPEGYATIDFEKTMALLNSANPTVDSDDSIRKTRHSGTMPSGSL</sequence>
<name>A0ABM1S284_LIMPO</name>
<dbReference type="SMART" id="SM00310">
    <property type="entry name" value="PTBI"/>
    <property type="match status" value="1"/>
</dbReference>
<dbReference type="GeneID" id="111085039"/>
<keyword evidence="3" id="KW-0519">Myristate</keyword>
<dbReference type="RefSeq" id="XP_022237739.1">
    <property type="nucleotide sequence ID" value="XM_022382031.1"/>
</dbReference>
<keyword evidence="2" id="KW-0597">Phosphoprotein</keyword>
<feature type="domain" description="IRS-type PTB" evidence="7">
    <location>
        <begin position="9"/>
        <end position="111"/>
    </location>
</feature>
<evidence type="ECO:0000256" key="4">
    <source>
        <dbReference type="ARBA" id="ARBA00023136"/>
    </source>
</evidence>
<dbReference type="InterPro" id="IPR011993">
    <property type="entry name" value="PH-like_dom_sf"/>
</dbReference>
<dbReference type="Gene3D" id="2.30.29.30">
    <property type="entry name" value="Pleckstrin-homology domain (PH domain)/Phosphotyrosine-binding domain (PTB)"/>
    <property type="match status" value="1"/>
</dbReference>
<dbReference type="InterPro" id="IPR038742">
    <property type="entry name" value="FRS2_PTB"/>
</dbReference>
<comment type="subcellular location">
    <subcellularLocation>
        <location evidence="1">Membrane</location>
    </subcellularLocation>
</comment>
<dbReference type="SUPFAM" id="SSF50729">
    <property type="entry name" value="PH domain-like"/>
    <property type="match status" value="1"/>
</dbReference>
<keyword evidence="5" id="KW-0449">Lipoprotein</keyword>
<evidence type="ECO:0000256" key="3">
    <source>
        <dbReference type="ARBA" id="ARBA00022707"/>
    </source>
</evidence>
<keyword evidence="8" id="KW-1185">Reference proteome</keyword>
<protein>
    <submittedName>
        <fullName evidence="9">Uncharacterized protein LOC111085039</fullName>
    </submittedName>
</protein>